<gene>
    <name evidence="1" type="ORF">C1H46_022331</name>
</gene>
<sequence length="88" mass="9837">MSDVGFESKQGRLVCGDVGCCCRHNEATKKAVQQRQQQIRTPKWRGLSSSLHEYVAFNPRLKSACGEASKKLIEVNVPFEELRGQKAS</sequence>
<organism evidence="1 2">
    <name type="scientific">Malus baccata</name>
    <name type="common">Siberian crab apple</name>
    <name type="synonym">Pyrus baccata</name>
    <dbReference type="NCBI Taxonomy" id="106549"/>
    <lineage>
        <taxon>Eukaryota</taxon>
        <taxon>Viridiplantae</taxon>
        <taxon>Streptophyta</taxon>
        <taxon>Embryophyta</taxon>
        <taxon>Tracheophyta</taxon>
        <taxon>Spermatophyta</taxon>
        <taxon>Magnoliopsida</taxon>
        <taxon>eudicotyledons</taxon>
        <taxon>Gunneridae</taxon>
        <taxon>Pentapetalae</taxon>
        <taxon>rosids</taxon>
        <taxon>fabids</taxon>
        <taxon>Rosales</taxon>
        <taxon>Rosaceae</taxon>
        <taxon>Amygdaloideae</taxon>
        <taxon>Maleae</taxon>
        <taxon>Malus</taxon>
    </lineage>
</organism>
<evidence type="ECO:0000313" key="1">
    <source>
        <dbReference type="EMBL" id="TQD92099.1"/>
    </source>
</evidence>
<reference evidence="1 2" key="1">
    <citation type="journal article" date="2019" name="G3 (Bethesda)">
        <title>Sequencing of a Wild Apple (Malus baccata) Genome Unravels the Differences Between Cultivated and Wild Apple Species Regarding Disease Resistance and Cold Tolerance.</title>
        <authorList>
            <person name="Chen X."/>
        </authorList>
    </citation>
    <scope>NUCLEOTIDE SEQUENCE [LARGE SCALE GENOMIC DNA]</scope>
    <source>
        <strain evidence="2">cv. Shandingzi</strain>
        <tissue evidence="1">Leaves</tissue>
    </source>
</reference>
<dbReference type="Proteomes" id="UP000315295">
    <property type="component" value="Unassembled WGS sequence"/>
</dbReference>
<accession>A0A540M0N0</accession>
<dbReference type="AlphaFoldDB" id="A0A540M0N0"/>
<evidence type="ECO:0000313" key="2">
    <source>
        <dbReference type="Proteomes" id="UP000315295"/>
    </source>
</evidence>
<name>A0A540M0N0_MALBA</name>
<proteinExistence type="predicted"/>
<dbReference type="EMBL" id="VIEB01000401">
    <property type="protein sequence ID" value="TQD92099.1"/>
    <property type="molecule type" value="Genomic_DNA"/>
</dbReference>
<keyword evidence="2" id="KW-1185">Reference proteome</keyword>
<comment type="caution">
    <text evidence="1">The sequence shown here is derived from an EMBL/GenBank/DDBJ whole genome shotgun (WGS) entry which is preliminary data.</text>
</comment>
<protein>
    <submittedName>
        <fullName evidence="1">Uncharacterized protein</fullName>
    </submittedName>
</protein>